<protein>
    <submittedName>
        <fullName evidence="5">LacI family DNA-binding transcriptional regulator</fullName>
    </submittedName>
</protein>
<dbReference type="GO" id="GO:0003700">
    <property type="term" value="F:DNA-binding transcription factor activity"/>
    <property type="evidence" value="ECO:0007669"/>
    <property type="project" value="TreeGrafter"/>
</dbReference>
<dbReference type="InterPro" id="IPR028082">
    <property type="entry name" value="Peripla_BP_I"/>
</dbReference>
<keyword evidence="6" id="KW-1185">Reference proteome</keyword>
<dbReference type="InterPro" id="IPR000843">
    <property type="entry name" value="HTH_LacI"/>
</dbReference>
<evidence type="ECO:0000256" key="2">
    <source>
        <dbReference type="ARBA" id="ARBA00023125"/>
    </source>
</evidence>
<organism evidence="5 6">
    <name type="scientific">Mycobacterium yunnanensis</name>
    <dbReference type="NCBI Taxonomy" id="368477"/>
    <lineage>
        <taxon>Bacteria</taxon>
        <taxon>Bacillati</taxon>
        <taxon>Actinomycetota</taxon>
        <taxon>Actinomycetes</taxon>
        <taxon>Mycobacteriales</taxon>
        <taxon>Mycobacteriaceae</taxon>
        <taxon>Mycobacterium</taxon>
    </lineage>
</organism>
<dbReference type="CDD" id="cd01392">
    <property type="entry name" value="HTH_LacI"/>
    <property type="match status" value="1"/>
</dbReference>
<evidence type="ECO:0000259" key="4">
    <source>
        <dbReference type="PROSITE" id="PS50932"/>
    </source>
</evidence>
<evidence type="ECO:0000313" key="5">
    <source>
        <dbReference type="EMBL" id="MCV7423486.1"/>
    </source>
</evidence>
<dbReference type="SUPFAM" id="SSF47413">
    <property type="entry name" value="lambda repressor-like DNA-binding domains"/>
    <property type="match status" value="1"/>
</dbReference>
<evidence type="ECO:0000313" key="6">
    <source>
        <dbReference type="Proteomes" id="UP001141629"/>
    </source>
</evidence>
<dbReference type="Gene3D" id="3.40.50.2300">
    <property type="match status" value="2"/>
</dbReference>
<dbReference type="Gene3D" id="1.10.260.40">
    <property type="entry name" value="lambda repressor-like DNA-binding domains"/>
    <property type="match status" value="1"/>
</dbReference>
<dbReference type="PANTHER" id="PTHR30146">
    <property type="entry name" value="LACI-RELATED TRANSCRIPTIONAL REPRESSOR"/>
    <property type="match status" value="1"/>
</dbReference>
<sequence>MTIRPTAKKPTVRDVAAAAEVSVATVSRVLAGAPKAVTDSTQRRVLDAAARLGYEVNVAAKSLATGRHGNVAVLVPDLGNQHFTSVVQSVIHASNDVGMHVFVGDSLNSPELEVALATEMLLRSDGLIMCSPRSSDEGVRAILDTGKPIVTVNRRFKSSGRTASVQTDAVDATTQIVDSLLDLGHRSFAFVVAQSGSQQVSMRWEVVHNRTAAAGGTAVHIALPEPLGEVTPEVRAAVDRGCTALICANDVTAAAVIYAVSEMGLRVPGDVSVTGFDDTPLARWVTPRLTTARMHEEQLGRAAWEAMTQLLLPNPVRADRIFHADVVFRDSAGPAPRH</sequence>
<dbReference type="PROSITE" id="PS50932">
    <property type="entry name" value="HTH_LACI_2"/>
    <property type="match status" value="1"/>
</dbReference>
<dbReference type="Pfam" id="PF00356">
    <property type="entry name" value="LacI"/>
    <property type="match status" value="1"/>
</dbReference>
<dbReference type="PROSITE" id="PS00356">
    <property type="entry name" value="HTH_LACI_1"/>
    <property type="match status" value="1"/>
</dbReference>
<keyword evidence="2 5" id="KW-0238">DNA-binding</keyword>
<feature type="domain" description="HTH lacI-type" evidence="4">
    <location>
        <begin position="10"/>
        <end position="65"/>
    </location>
</feature>
<dbReference type="RefSeq" id="WP_263998437.1">
    <property type="nucleotide sequence ID" value="NZ_JACKVK010000012.1"/>
</dbReference>
<dbReference type="SUPFAM" id="SSF53822">
    <property type="entry name" value="Periplasmic binding protein-like I"/>
    <property type="match status" value="1"/>
</dbReference>
<evidence type="ECO:0000256" key="3">
    <source>
        <dbReference type="ARBA" id="ARBA00023163"/>
    </source>
</evidence>
<dbReference type="PANTHER" id="PTHR30146:SF138">
    <property type="entry name" value="TRANSCRIPTIONAL REGULATORY PROTEIN"/>
    <property type="match status" value="1"/>
</dbReference>
<keyword evidence="1" id="KW-0805">Transcription regulation</keyword>
<evidence type="ECO:0000256" key="1">
    <source>
        <dbReference type="ARBA" id="ARBA00023015"/>
    </source>
</evidence>
<dbReference type="InterPro" id="IPR046335">
    <property type="entry name" value="LacI/GalR-like_sensor"/>
</dbReference>
<proteinExistence type="predicted"/>
<dbReference type="Proteomes" id="UP001141629">
    <property type="component" value="Unassembled WGS sequence"/>
</dbReference>
<reference evidence="5" key="1">
    <citation type="submission" date="2020-07" db="EMBL/GenBank/DDBJ databases">
        <authorList>
            <person name="Pettersson B.M.F."/>
            <person name="Behra P.R.K."/>
            <person name="Ramesh M."/>
            <person name="Das S."/>
            <person name="Dasgupta S."/>
            <person name="Kirsebom L.A."/>
        </authorList>
    </citation>
    <scope>NUCLEOTIDE SEQUENCE</scope>
    <source>
        <strain evidence="5">DSM 44838</strain>
    </source>
</reference>
<dbReference type="Pfam" id="PF13377">
    <property type="entry name" value="Peripla_BP_3"/>
    <property type="match status" value="1"/>
</dbReference>
<name>A0A9X3C3S4_9MYCO</name>
<dbReference type="InterPro" id="IPR010982">
    <property type="entry name" value="Lambda_DNA-bd_dom_sf"/>
</dbReference>
<gene>
    <name evidence="5" type="ORF">H7K45_23300</name>
</gene>
<keyword evidence="3" id="KW-0804">Transcription</keyword>
<dbReference type="CDD" id="cd06267">
    <property type="entry name" value="PBP1_LacI_sugar_binding-like"/>
    <property type="match status" value="1"/>
</dbReference>
<dbReference type="SMART" id="SM00354">
    <property type="entry name" value="HTH_LACI"/>
    <property type="match status" value="1"/>
</dbReference>
<accession>A0A9X3C3S4</accession>
<dbReference type="EMBL" id="JACKVK010000012">
    <property type="protein sequence ID" value="MCV7423486.1"/>
    <property type="molecule type" value="Genomic_DNA"/>
</dbReference>
<dbReference type="AlphaFoldDB" id="A0A9X3C3S4"/>
<comment type="caution">
    <text evidence="5">The sequence shown here is derived from an EMBL/GenBank/DDBJ whole genome shotgun (WGS) entry which is preliminary data.</text>
</comment>
<reference evidence="5" key="2">
    <citation type="journal article" date="2022" name="BMC Genomics">
        <title>Comparative genome analysis of mycobacteria focusing on tRNA and non-coding RNA.</title>
        <authorList>
            <person name="Behra P.R.K."/>
            <person name="Pettersson B.M.F."/>
            <person name="Ramesh M."/>
            <person name="Das S."/>
            <person name="Dasgupta S."/>
            <person name="Kirsebom L.A."/>
        </authorList>
    </citation>
    <scope>NUCLEOTIDE SEQUENCE</scope>
    <source>
        <strain evidence="5">DSM 44838</strain>
    </source>
</reference>
<dbReference type="GO" id="GO:0000976">
    <property type="term" value="F:transcription cis-regulatory region binding"/>
    <property type="evidence" value="ECO:0007669"/>
    <property type="project" value="TreeGrafter"/>
</dbReference>